<feature type="transmembrane region" description="Helical" evidence="1">
    <location>
        <begin position="254"/>
        <end position="279"/>
    </location>
</feature>
<keyword evidence="1" id="KW-0472">Membrane</keyword>
<dbReference type="GeneID" id="19882119"/>
<feature type="transmembrane region" description="Helical" evidence="1">
    <location>
        <begin position="134"/>
        <end position="160"/>
    </location>
</feature>
<evidence type="ECO:0000256" key="1">
    <source>
        <dbReference type="SAM" id="Phobius"/>
    </source>
</evidence>
<dbReference type="Proteomes" id="UP000011082">
    <property type="component" value="Unassembled WGS sequence"/>
</dbReference>
<dbReference type="AlphaFoldDB" id="L2GLN1"/>
<dbReference type="InParanoid" id="L2GLN1"/>
<feature type="transmembrane region" description="Helical" evidence="1">
    <location>
        <begin position="188"/>
        <end position="209"/>
    </location>
</feature>
<protein>
    <submittedName>
        <fullName evidence="2">Uncharacterized protein</fullName>
    </submittedName>
</protein>
<feature type="transmembrane region" description="Helical" evidence="1">
    <location>
        <begin position="221"/>
        <end position="242"/>
    </location>
</feature>
<name>L2GLN1_VITCO</name>
<evidence type="ECO:0000313" key="2">
    <source>
        <dbReference type="EMBL" id="ELA41544.1"/>
    </source>
</evidence>
<reference evidence="3" key="1">
    <citation type="submission" date="2011-05" db="EMBL/GenBank/DDBJ databases">
        <title>The genome sequence of Vittaforma corneae strain ATCC 50505.</title>
        <authorList>
            <consortium name="The Broad Institute Genome Sequencing Platform"/>
            <person name="Cuomo C."/>
            <person name="Didier E."/>
            <person name="Bowers L."/>
            <person name="Young S.K."/>
            <person name="Zeng Q."/>
            <person name="Gargeya S."/>
            <person name="Fitzgerald M."/>
            <person name="Haas B."/>
            <person name="Abouelleil A."/>
            <person name="Alvarado L."/>
            <person name="Arachchi H.M."/>
            <person name="Berlin A."/>
            <person name="Chapman S.B."/>
            <person name="Gearin G."/>
            <person name="Goldberg J."/>
            <person name="Griggs A."/>
            <person name="Gujja S."/>
            <person name="Hansen M."/>
            <person name="Heiman D."/>
            <person name="Howarth C."/>
            <person name="Larimer J."/>
            <person name="Lui A."/>
            <person name="MacDonald P.J.P."/>
            <person name="McCowen C."/>
            <person name="Montmayeur A."/>
            <person name="Murphy C."/>
            <person name="Neiman D."/>
            <person name="Pearson M."/>
            <person name="Priest M."/>
            <person name="Roberts A."/>
            <person name="Saif S."/>
            <person name="Shea T."/>
            <person name="Sisk P."/>
            <person name="Stolte C."/>
            <person name="Sykes S."/>
            <person name="Wortman J."/>
            <person name="Nusbaum C."/>
            <person name="Birren B."/>
        </authorList>
    </citation>
    <scope>NUCLEOTIDE SEQUENCE [LARGE SCALE GENOMIC DNA]</scope>
    <source>
        <strain evidence="3">ATCC 50505</strain>
    </source>
</reference>
<keyword evidence="1" id="KW-1133">Transmembrane helix</keyword>
<evidence type="ECO:0000313" key="3">
    <source>
        <dbReference type="Proteomes" id="UP000011082"/>
    </source>
</evidence>
<keyword evidence="1" id="KW-0812">Transmembrane</keyword>
<proteinExistence type="predicted"/>
<dbReference type="HOGENOM" id="CLU_963785_0_0_1"/>
<sequence length="289" mass="34257">MIADQCSETTTNQVRCWYAEAKDIFSAIFNSRYGQEQTLFNEAARYFKLDIQNKATKKLTLYEQIRDMFLSTSINSELRRKLGMLGIRSWQIYFIFDNWLFPFFGSYWRIIVLAIMIVLFYFNRYFVVKSTVPFFIVNLLCLYFAIVSMFTSEAYMAAIFRFSISPTNNQNSSYDEVDYFMRLQTIEWVILSIFIATTCMFILFFHVISDGESQPYNNFKYTVMRCMVVIFVLFYLVCDVLFSTVQDYVIVRAFGLHVLNGLLCYLYAFGFISYVLIYFTRIFLDEEGI</sequence>
<dbReference type="VEuPathDB" id="MicrosporidiaDB:VICG_01408"/>
<organism evidence="2 3">
    <name type="scientific">Vittaforma corneae (strain ATCC 50505)</name>
    <name type="common">Microsporidian parasite</name>
    <name type="synonym">Nosema corneum</name>
    <dbReference type="NCBI Taxonomy" id="993615"/>
    <lineage>
        <taxon>Eukaryota</taxon>
        <taxon>Fungi</taxon>
        <taxon>Fungi incertae sedis</taxon>
        <taxon>Microsporidia</taxon>
        <taxon>Nosematidae</taxon>
        <taxon>Vittaforma</taxon>
    </lineage>
</organism>
<keyword evidence="3" id="KW-1185">Reference proteome</keyword>
<accession>L2GLN1</accession>
<gene>
    <name evidence="2" type="ORF">VICG_01408</name>
</gene>
<dbReference type="EMBL" id="JH370142">
    <property type="protein sequence ID" value="ELA41544.1"/>
    <property type="molecule type" value="Genomic_DNA"/>
</dbReference>
<dbReference type="RefSeq" id="XP_007604854.1">
    <property type="nucleotide sequence ID" value="XM_007604792.1"/>
</dbReference>
<feature type="transmembrane region" description="Helical" evidence="1">
    <location>
        <begin position="99"/>
        <end position="122"/>
    </location>
</feature>